<keyword evidence="8 20" id="KW-0816">Tricarboxylic acid cycle</keyword>
<dbReference type="GO" id="GO:0022900">
    <property type="term" value="P:electron transport chain"/>
    <property type="evidence" value="ECO:0007669"/>
    <property type="project" value="UniProtKB-UniRule"/>
</dbReference>
<sequence>MTDTTSTTQPAYKIIDHTYDVVVVGAGGSGLRATMGSAEAGLKTACITKVFPTRSHTVAAQGGIAASLGNNSPDHWSWHMYDTVKGSDWLGDQDAIEYMVREAPAAVYELEHAGVPFSRNEDGTIYQRPFGGHMQNMGEGPPVQRTAAAADRTGHAMLHALYQQSLKYAADFFIEYFAIDLIMTGEGANRRCVGVIAMCMDDGTIHRFRAHSVVLATGGYGRCYYTATSAHTCTGDGGGMVLRAGLPMQDMEFVQFHPTGIYGAGVLITEGARGEGGYLTNSEGERFMERYAPSAKDLASRDVVSRSMALEMREGRGVGPEKDHIFLHLDHIDPAVLAVRLPGITESGKIFAGVDLTRQPLPVTPTVHYNMGGIPCNYHGEVVTLGPDGNPDHVVPGLFAVGEAACVSVHGANRLGSNSLIDLVVFGRATGHRLKDIIKPGTAHDELPADSAEMALGRLDHFRHASGGSPTAAIRREMQQTMQKHAAVFRDSALMAEGVRQLAETNKRMEDIHVTDKSLIWNSDLVETLELDNLMAQANVTMVSAENRKESRGAHAHEDFPDRNDAEWMKHTIAWFEGWGGKGGKVSIDYRPVHEYTLTDDATYIAPKKRVY</sequence>
<keyword evidence="7 20" id="KW-0813">Transport</keyword>
<dbReference type="Gene3D" id="3.90.700.10">
    <property type="entry name" value="Succinate dehydrogenase/fumarate reductase flavoprotein, catalytic domain"/>
    <property type="match status" value="1"/>
</dbReference>
<dbReference type="GO" id="GO:0006099">
    <property type="term" value="P:tricarboxylic acid cycle"/>
    <property type="evidence" value="ECO:0007669"/>
    <property type="project" value="UniProtKB-UniRule"/>
</dbReference>
<dbReference type="UniPathway" id="UPA00223">
    <property type="reaction ID" value="UER01005"/>
</dbReference>
<feature type="binding site" evidence="17">
    <location>
        <position position="414"/>
    </location>
    <ligand>
        <name>substrate</name>
    </ligand>
</feature>
<dbReference type="GO" id="GO:0050660">
    <property type="term" value="F:flavin adenine dinucleotide binding"/>
    <property type="evidence" value="ECO:0007669"/>
    <property type="project" value="UniProtKB-UniRule"/>
</dbReference>
<comment type="subcellular location">
    <subcellularLocation>
        <location evidence="1 20">Cell inner membrane</location>
        <topology evidence="1 20">Peripheral membrane protein</topology>
        <orientation evidence="1 20">Cytoplasmic side</orientation>
    </subcellularLocation>
</comment>
<evidence type="ECO:0000256" key="5">
    <source>
        <dbReference type="ARBA" id="ARBA00012792"/>
    </source>
</evidence>
<dbReference type="NCBIfam" id="TIGR01816">
    <property type="entry name" value="sdhA_forward"/>
    <property type="match status" value="1"/>
</dbReference>
<dbReference type="InterPro" id="IPR015939">
    <property type="entry name" value="Fum_Rdtase/Succ_DH_flav-like_C"/>
</dbReference>
<keyword evidence="20" id="KW-0997">Cell inner membrane</keyword>
<dbReference type="Pfam" id="PF02910">
    <property type="entry name" value="Succ_DH_flav_C"/>
    <property type="match status" value="1"/>
</dbReference>
<evidence type="ECO:0000256" key="13">
    <source>
        <dbReference type="ARBA" id="ARBA00023136"/>
    </source>
</evidence>
<keyword evidence="20" id="KW-1003">Cell membrane</keyword>
<evidence type="ECO:0000256" key="9">
    <source>
        <dbReference type="ARBA" id="ARBA00022630"/>
    </source>
</evidence>
<evidence type="ECO:0000259" key="21">
    <source>
        <dbReference type="Pfam" id="PF00890"/>
    </source>
</evidence>
<feature type="binding site" evidence="18">
    <location>
        <begin position="419"/>
        <end position="420"/>
    </location>
    <ligand>
        <name>FAD</name>
        <dbReference type="ChEBI" id="CHEBI:57692"/>
    </ligand>
</feature>
<feature type="binding site" evidence="18">
    <location>
        <begin position="25"/>
        <end position="30"/>
    </location>
    <ligand>
        <name>FAD</name>
        <dbReference type="ChEBI" id="CHEBI:57692"/>
    </ligand>
</feature>
<proteinExistence type="inferred from homology"/>
<dbReference type="GO" id="GO:0009055">
    <property type="term" value="F:electron transfer activity"/>
    <property type="evidence" value="ECO:0007669"/>
    <property type="project" value="TreeGrafter"/>
</dbReference>
<dbReference type="SUPFAM" id="SSF56425">
    <property type="entry name" value="Succinate dehydrogenase/fumarate reductase flavoprotein, catalytic domain"/>
    <property type="match status" value="1"/>
</dbReference>
<evidence type="ECO:0000313" key="23">
    <source>
        <dbReference type="EMBL" id="MXO93415.1"/>
    </source>
</evidence>
<feature type="binding site" evidence="17">
    <location>
        <position position="269"/>
    </location>
    <ligand>
        <name>substrate</name>
    </ligand>
</feature>
<evidence type="ECO:0000256" key="16">
    <source>
        <dbReference type="PIRSR" id="PIRSR000171-1"/>
    </source>
</evidence>
<keyword evidence="24" id="KW-1185">Reference proteome</keyword>
<dbReference type="GO" id="GO:0008177">
    <property type="term" value="F:succinate dehydrogenase (quinone) activity"/>
    <property type="evidence" value="ECO:0007669"/>
    <property type="project" value="UniProtKB-EC"/>
</dbReference>
<dbReference type="PROSITE" id="PS00504">
    <property type="entry name" value="FRD_SDH_FAD_BINDING"/>
    <property type="match status" value="1"/>
</dbReference>
<dbReference type="NCBIfam" id="TIGR01812">
    <property type="entry name" value="sdhA_frdA_Gneg"/>
    <property type="match status" value="1"/>
</dbReference>
<accession>A0A844ZZT9</accession>
<dbReference type="EMBL" id="WTYH01000001">
    <property type="protein sequence ID" value="MXO93415.1"/>
    <property type="molecule type" value="Genomic_DNA"/>
</dbReference>
<feature type="binding site" evidence="17">
    <location>
        <position position="257"/>
    </location>
    <ligand>
        <name>substrate</name>
    </ligand>
</feature>
<dbReference type="PANTHER" id="PTHR11632">
    <property type="entry name" value="SUCCINATE DEHYDROGENASE 2 FLAVOPROTEIN SUBUNIT"/>
    <property type="match status" value="1"/>
</dbReference>
<dbReference type="SUPFAM" id="SSF46977">
    <property type="entry name" value="Succinate dehydrogenase/fumarate reductase flavoprotein C-terminal domain"/>
    <property type="match status" value="1"/>
</dbReference>
<dbReference type="FunFam" id="1.20.58.100:FF:000001">
    <property type="entry name" value="Succinate dehydrogenase flavoprotein subunit (SdhA)"/>
    <property type="match status" value="1"/>
</dbReference>
<feature type="binding site" evidence="18">
    <location>
        <begin position="48"/>
        <end position="63"/>
    </location>
    <ligand>
        <name>FAD</name>
        <dbReference type="ChEBI" id="CHEBI:57692"/>
    </ligand>
</feature>
<feature type="modified residue" description="Tele-8alpha-FAD histidine" evidence="19">
    <location>
        <position position="56"/>
    </location>
</feature>
<evidence type="ECO:0000256" key="17">
    <source>
        <dbReference type="PIRSR" id="PIRSR611281-2"/>
    </source>
</evidence>
<dbReference type="GO" id="GO:0005886">
    <property type="term" value="C:plasma membrane"/>
    <property type="evidence" value="ECO:0007669"/>
    <property type="project" value="UniProtKB-SubCell"/>
</dbReference>
<evidence type="ECO:0000256" key="1">
    <source>
        <dbReference type="ARBA" id="ARBA00004515"/>
    </source>
</evidence>
<evidence type="ECO:0000256" key="18">
    <source>
        <dbReference type="PIRSR" id="PIRSR611281-3"/>
    </source>
</evidence>
<dbReference type="InterPro" id="IPR003952">
    <property type="entry name" value="FRD_SDH_FAD_BS"/>
</dbReference>
<dbReference type="InterPro" id="IPR037099">
    <property type="entry name" value="Fum_R/Succ_DH_flav-like_C_sf"/>
</dbReference>
<evidence type="ECO:0000256" key="10">
    <source>
        <dbReference type="ARBA" id="ARBA00022827"/>
    </source>
</evidence>
<evidence type="ECO:0000256" key="14">
    <source>
        <dbReference type="ARBA" id="ARBA00049220"/>
    </source>
</evidence>
<dbReference type="InterPro" id="IPR014006">
    <property type="entry name" value="Succ_Dhase_FrdA_Gneg"/>
</dbReference>
<organism evidence="23 24">
    <name type="scientific">Aurantiacibacter arachoides</name>
    <dbReference type="NCBI Taxonomy" id="1850444"/>
    <lineage>
        <taxon>Bacteria</taxon>
        <taxon>Pseudomonadati</taxon>
        <taxon>Pseudomonadota</taxon>
        <taxon>Alphaproteobacteria</taxon>
        <taxon>Sphingomonadales</taxon>
        <taxon>Erythrobacteraceae</taxon>
        <taxon>Aurantiacibacter</taxon>
    </lineage>
</organism>
<evidence type="ECO:0000256" key="4">
    <source>
        <dbReference type="ARBA" id="ARBA00011294"/>
    </source>
</evidence>
<evidence type="ECO:0000256" key="11">
    <source>
        <dbReference type="ARBA" id="ARBA00022982"/>
    </source>
</evidence>
<evidence type="ECO:0000256" key="8">
    <source>
        <dbReference type="ARBA" id="ARBA00022532"/>
    </source>
</evidence>
<comment type="caution">
    <text evidence="23">The sequence shown here is derived from an EMBL/GenBank/DDBJ whole genome shotgun (WGS) entry which is preliminary data.</text>
</comment>
<evidence type="ECO:0000259" key="22">
    <source>
        <dbReference type="Pfam" id="PF02910"/>
    </source>
</evidence>
<evidence type="ECO:0000256" key="2">
    <source>
        <dbReference type="ARBA" id="ARBA00004894"/>
    </source>
</evidence>
<dbReference type="AlphaFoldDB" id="A0A844ZZT9"/>
<dbReference type="PIRSF" id="PIRSF000171">
    <property type="entry name" value="SDHA_APRA_LASPO"/>
    <property type="match status" value="1"/>
</dbReference>
<dbReference type="Pfam" id="PF00890">
    <property type="entry name" value="FAD_binding_2"/>
    <property type="match status" value="1"/>
</dbReference>
<evidence type="ECO:0000256" key="12">
    <source>
        <dbReference type="ARBA" id="ARBA00023002"/>
    </source>
</evidence>
<dbReference type="FunFam" id="3.50.50.60:FF:000026">
    <property type="entry name" value="Succinate dehydrogenase flavoprotein subunit"/>
    <property type="match status" value="1"/>
</dbReference>
<dbReference type="RefSeq" id="WP_131452690.1">
    <property type="nucleotide sequence ID" value="NZ_BMJK01000001.1"/>
</dbReference>
<evidence type="ECO:0000313" key="24">
    <source>
        <dbReference type="Proteomes" id="UP000460626"/>
    </source>
</evidence>
<comment type="pathway">
    <text evidence="2 20">Carbohydrate metabolism; tricarboxylic acid cycle; fumarate from succinate (bacterial route): step 1/1.</text>
</comment>
<feature type="binding site" evidence="17">
    <location>
        <position position="368"/>
    </location>
    <ligand>
        <name>substrate</name>
    </ligand>
</feature>
<evidence type="ECO:0000256" key="15">
    <source>
        <dbReference type="NCBIfam" id="TIGR01816"/>
    </source>
</evidence>
<name>A0A844ZZT9_9SPHN</name>
<dbReference type="EC" id="1.3.5.1" evidence="5 20"/>
<dbReference type="Gene3D" id="1.20.58.100">
    <property type="entry name" value="Fumarate reductase/succinate dehydrogenase flavoprotein-like, C-terminal domain"/>
    <property type="match status" value="1"/>
</dbReference>
<dbReference type="FunFam" id="4.10.80.40:FF:000002">
    <property type="entry name" value="Succinate dehydrogenase [ubiquinone] flavoprotein subunit, mitochondrial"/>
    <property type="match status" value="1"/>
</dbReference>
<protein>
    <recommendedName>
        <fullName evidence="6 15">Succinate dehydrogenase flavoprotein subunit</fullName>
        <ecNumber evidence="5 20">1.3.5.1</ecNumber>
    </recommendedName>
</protein>
<comment type="similarity">
    <text evidence="3 20">Belongs to the FAD-dependent oxidoreductase 2 family. FRD/SDH subfamily.</text>
</comment>
<dbReference type="Gene3D" id="4.10.80.40">
    <property type="entry name" value="succinate dehydrogenase protein domain"/>
    <property type="match status" value="1"/>
</dbReference>
<feature type="domain" description="Fumarate reductase/succinate dehydrogenase flavoprotein-like C-terminal" evidence="22">
    <location>
        <begin position="475"/>
        <end position="612"/>
    </location>
</feature>
<reference evidence="23 24" key="1">
    <citation type="submission" date="2019-12" db="EMBL/GenBank/DDBJ databases">
        <title>Genomic-based taxomic classification of the family Erythrobacteraceae.</title>
        <authorList>
            <person name="Xu L."/>
        </authorList>
    </citation>
    <scope>NUCLEOTIDE SEQUENCE [LARGE SCALE GENOMIC DNA]</scope>
    <source>
        <strain evidence="23 24">RC4-10-4</strain>
    </source>
</reference>
<keyword evidence="11 20" id="KW-0249">Electron transport</keyword>
<keyword evidence="10 18" id="KW-0274">FAD</keyword>
<dbReference type="InterPro" id="IPR036188">
    <property type="entry name" value="FAD/NAD-bd_sf"/>
</dbReference>
<keyword evidence="12 20" id="KW-0560">Oxidoreductase</keyword>
<evidence type="ECO:0000256" key="20">
    <source>
        <dbReference type="RuleBase" id="RU362051"/>
    </source>
</evidence>
<feature type="active site" description="Proton acceptor" evidence="16">
    <location>
        <position position="301"/>
    </location>
</feature>
<keyword evidence="9 18" id="KW-0285">Flavoprotein</keyword>
<feature type="binding site" evidence="18">
    <location>
        <position position="403"/>
    </location>
    <ligand>
        <name>FAD</name>
        <dbReference type="ChEBI" id="CHEBI:57692"/>
    </ligand>
</feature>
<dbReference type="InterPro" id="IPR011281">
    <property type="entry name" value="Succ_DH_flav_su_fwd"/>
</dbReference>
<dbReference type="InterPro" id="IPR030664">
    <property type="entry name" value="SdhA/FrdA/AprA"/>
</dbReference>
<evidence type="ECO:0000256" key="19">
    <source>
        <dbReference type="PIRSR" id="PIRSR611281-4"/>
    </source>
</evidence>
<dbReference type="InterPro" id="IPR003953">
    <property type="entry name" value="FAD-dep_OxRdtase_2_FAD-bd"/>
</dbReference>
<dbReference type="InterPro" id="IPR027477">
    <property type="entry name" value="Succ_DH/fumarate_Rdtase_cat_sf"/>
</dbReference>
<feature type="domain" description="FAD-dependent oxidoreductase 2 FAD-binding" evidence="21">
    <location>
        <begin position="20"/>
        <end position="420"/>
    </location>
</feature>
<comment type="catalytic activity">
    <reaction evidence="14 20">
        <text>a quinone + succinate = fumarate + a quinol</text>
        <dbReference type="Rhea" id="RHEA:40523"/>
        <dbReference type="ChEBI" id="CHEBI:24646"/>
        <dbReference type="ChEBI" id="CHEBI:29806"/>
        <dbReference type="ChEBI" id="CHEBI:30031"/>
        <dbReference type="ChEBI" id="CHEBI:132124"/>
        <dbReference type="EC" id="1.3.5.1"/>
    </reaction>
</comment>
<evidence type="ECO:0000256" key="6">
    <source>
        <dbReference type="ARBA" id="ARBA00019965"/>
    </source>
</evidence>
<dbReference type="PANTHER" id="PTHR11632:SF51">
    <property type="entry name" value="SUCCINATE DEHYDROGENASE [UBIQUINONE] FLAVOPROTEIN SUBUNIT, MITOCHONDRIAL"/>
    <property type="match status" value="1"/>
</dbReference>
<keyword evidence="13 20" id="KW-0472">Membrane</keyword>
<dbReference type="OrthoDB" id="9806724at2"/>
<comment type="cofactor">
    <cofactor evidence="18">
        <name>FAD</name>
        <dbReference type="ChEBI" id="CHEBI:57692"/>
    </cofactor>
    <text evidence="18">Flavinylated by SdhE, about 5% flavinylation occurs in the absence of SdhE.</text>
</comment>
<dbReference type="Gene3D" id="3.50.50.60">
    <property type="entry name" value="FAD/NAD(P)-binding domain"/>
    <property type="match status" value="1"/>
</dbReference>
<dbReference type="Proteomes" id="UP000460626">
    <property type="component" value="Unassembled WGS sequence"/>
</dbReference>
<comment type="subunit">
    <text evidence="4">Part of an enzyme complex containing four subunits: a flavoprotein, an iron-sulfur, cytochrome b-556, and a hydrophobic anchor protein.</text>
</comment>
<evidence type="ECO:0000256" key="3">
    <source>
        <dbReference type="ARBA" id="ARBA00008040"/>
    </source>
</evidence>
<feature type="binding site" evidence="18">
    <location>
        <position position="236"/>
    </location>
    <ligand>
        <name>FAD</name>
        <dbReference type="ChEBI" id="CHEBI:57692"/>
    </ligand>
</feature>
<gene>
    <name evidence="23" type="ORF">GRI62_07325</name>
</gene>
<evidence type="ECO:0000256" key="7">
    <source>
        <dbReference type="ARBA" id="ARBA00022448"/>
    </source>
</evidence>
<dbReference type="SUPFAM" id="SSF51905">
    <property type="entry name" value="FAD/NAD(P)-binding domain"/>
    <property type="match status" value="1"/>
</dbReference>
<dbReference type="FunFam" id="3.90.700.10:FF:000001">
    <property type="entry name" value="Mitochondrial succinate dehydrogenase flavoprotein subunit"/>
    <property type="match status" value="1"/>
</dbReference>